<evidence type="ECO:0008006" key="4">
    <source>
        <dbReference type="Google" id="ProtNLM"/>
    </source>
</evidence>
<reference evidence="3" key="1">
    <citation type="journal article" date="2019" name="Int. J. Syst. Evol. Microbiol.">
        <title>The Global Catalogue of Microorganisms (GCM) 10K type strain sequencing project: providing services to taxonomists for standard genome sequencing and annotation.</title>
        <authorList>
            <consortium name="The Broad Institute Genomics Platform"/>
            <consortium name="The Broad Institute Genome Sequencing Center for Infectious Disease"/>
            <person name="Wu L."/>
            <person name="Ma J."/>
        </authorList>
    </citation>
    <scope>NUCLEOTIDE SEQUENCE [LARGE SCALE GENOMIC DNA]</scope>
    <source>
        <strain evidence="3">JCM 17843</strain>
    </source>
</reference>
<gene>
    <name evidence="2" type="ORF">GCM10007972_12950</name>
</gene>
<dbReference type="InterPro" id="IPR002110">
    <property type="entry name" value="Ankyrin_rpt"/>
</dbReference>
<protein>
    <recommendedName>
        <fullName evidence="4">Ankyrin repeat domain-containing protein</fullName>
    </recommendedName>
</protein>
<name>A0ABQ2LCA6_9PROT</name>
<dbReference type="PANTHER" id="PTHR22677">
    <property type="entry name" value="ANKYRIN REPEAT DOMAIN-CONTAINING PROTEIN 60"/>
    <property type="match status" value="1"/>
</dbReference>
<evidence type="ECO:0000256" key="1">
    <source>
        <dbReference type="PROSITE-ProRule" id="PRU00023"/>
    </source>
</evidence>
<keyword evidence="1" id="KW-0040">ANK repeat</keyword>
<dbReference type="PANTHER" id="PTHR22677:SF4">
    <property type="entry name" value="USHER SYNDROME TYPE-1G PROTEIN-LIKE PROTEIN"/>
    <property type="match status" value="1"/>
</dbReference>
<dbReference type="PROSITE" id="PS50088">
    <property type="entry name" value="ANK_REPEAT"/>
    <property type="match status" value="3"/>
</dbReference>
<evidence type="ECO:0000313" key="2">
    <source>
        <dbReference type="EMBL" id="GGO10322.1"/>
    </source>
</evidence>
<dbReference type="SUPFAM" id="SSF48403">
    <property type="entry name" value="Ankyrin repeat"/>
    <property type="match status" value="1"/>
</dbReference>
<dbReference type="Gene3D" id="1.25.40.20">
    <property type="entry name" value="Ankyrin repeat-containing domain"/>
    <property type="match status" value="1"/>
</dbReference>
<dbReference type="Pfam" id="PF12796">
    <property type="entry name" value="Ank_2"/>
    <property type="match status" value="1"/>
</dbReference>
<keyword evidence="3" id="KW-1185">Reference proteome</keyword>
<proteinExistence type="predicted"/>
<dbReference type="InterPro" id="IPR039323">
    <property type="entry name" value="ANKRD_45/46/60"/>
</dbReference>
<comment type="caution">
    <text evidence="2">The sequence shown here is derived from an EMBL/GenBank/DDBJ whole genome shotgun (WGS) entry which is preliminary data.</text>
</comment>
<dbReference type="PROSITE" id="PS50297">
    <property type="entry name" value="ANK_REP_REGION"/>
    <property type="match status" value="3"/>
</dbReference>
<evidence type="ECO:0000313" key="3">
    <source>
        <dbReference type="Proteomes" id="UP000602381"/>
    </source>
</evidence>
<dbReference type="SMART" id="SM00248">
    <property type="entry name" value="ANK"/>
    <property type="match status" value="4"/>
</dbReference>
<organism evidence="2 3">
    <name type="scientific">Iodidimonas muriae</name>
    <dbReference type="NCBI Taxonomy" id="261467"/>
    <lineage>
        <taxon>Bacteria</taxon>
        <taxon>Pseudomonadati</taxon>
        <taxon>Pseudomonadota</taxon>
        <taxon>Alphaproteobacteria</taxon>
        <taxon>Iodidimonadales</taxon>
        <taxon>Iodidimonadaceae</taxon>
        <taxon>Iodidimonas</taxon>
    </lineage>
</organism>
<dbReference type="EMBL" id="BMOV01000003">
    <property type="protein sequence ID" value="GGO10322.1"/>
    <property type="molecule type" value="Genomic_DNA"/>
</dbReference>
<feature type="repeat" description="ANK" evidence="1">
    <location>
        <begin position="40"/>
        <end position="72"/>
    </location>
</feature>
<sequence length="187" mass="19519">MTENAAQLGARLWKAIKEGDLQRCRALVLAGADLAVTNDEGWTVLHVAATVEHPAITRLLLESGVPVGARIKKGGWTPLHVAAANGHAETAKALLDGGADVNAKASADFTPLHVAAWYNRLGAATSVLMQHGADPEAKTEKGRTAAELARHKDHPGVEVQIMALDAAVRSGWIESEATGGGADKSRS</sequence>
<dbReference type="PRINTS" id="PR01415">
    <property type="entry name" value="ANKYRIN"/>
</dbReference>
<dbReference type="Pfam" id="PF00023">
    <property type="entry name" value="Ank"/>
    <property type="match status" value="1"/>
</dbReference>
<feature type="repeat" description="ANK" evidence="1">
    <location>
        <begin position="74"/>
        <end position="106"/>
    </location>
</feature>
<dbReference type="InterPro" id="IPR036770">
    <property type="entry name" value="Ankyrin_rpt-contain_sf"/>
</dbReference>
<feature type="repeat" description="ANK" evidence="1">
    <location>
        <begin position="107"/>
        <end position="140"/>
    </location>
</feature>
<dbReference type="RefSeq" id="WP_150004853.1">
    <property type="nucleotide sequence ID" value="NZ_BMOV01000003.1"/>
</dbReference>
<accession>A0ABQ2LCA6</accession>
<dbReference type="Proteomes" id="UP000602381">
    <property type="component" value="Unassembled WGS sequence"/>
</dbReference>